<keyword evidence="6" id="KW-0520">NAD</keyword>
<evidence type="ECO:0000313" key="7">
    <source>
        <dbReference type="EMBL" id="KAH3883060.1"/>
    </source>
</evidence>
<evidence type="ECO:0000256" key="6">
    <source>
        <dbReference type="ARBA" id="ARBA00023027"/>
    </source>
</evidence>
<comment type="caution">
    <text evidence="7">The sequence shown here is derived from an EMBL/GenBank/DDBJ whole genome shotgun (WGS) entry which is preliminary data.</text>
</comment>
<protein>
    <recommendedName>
        <fullName evidence="9">All-trans-retinol 13,14-reductase</fullName>
    </recommendedName>
</protein>
<evidence type="ECO:0000256" key="1">
    <source>
        <dbReference type="ARBA" id="ARBA00005855"/>
    </source>
</evidence>
<keyword evidence="3" id="KW-0732">Signal</keyword>
<evidence type="ECO:0000256" key="5">
    <source>
        <dbReference type="ARBA" id="ARBA00022857"/>
    </source>
</evidence>
<dbReference type="EMBL" id="JAIWYP010000001">
    <property type="protein sequence ID" value="KAH3883060.1"/>
    <property type="molecule type" value="Genomic_DNA"/>
</dbReference>
<keyword evidence="5" id="KW-0521">NADP</keyword>
<keyword evidence="8" id="KW-1185">Reference proteome</keyword>
<organism evidence="7 8">
    <name type="scientific">Dreissena polymorpha</name>
    <name type="common">Zebra mussel</name>
    <name type="synonym">Mytilus polymorpha</name>
    <dbReference type="NCBI Taxonomy" id="45954"/>
    <lineage>
        <taxon>Eukaryota</taxon>
        <taxon>Metazoa</taxon>
        <taxon>Spiralia</taxon>
        <taxon>Lophotrochozoa</taxon>
        <taxon>Mollusca</taxon>
        <taxon>Bivalvia</taxon>
        <taxon>Autobranchia</taxon>
        <taxon>Heteroconchia</taxon>
        <taxon>Euheterodonta</taxon>
        <taxon>Imparidentia</taxon>
        <taxon>Neoheterodontei</taxon>
        <taxon>Myida</taxon>
        <taxon>Dreissenoidea</taxon>
        <taxon>Dreissenidae</taxon>
        <taxon>Dreissena</taxon>
    </lineage>
</organism>
<accession>A0A9D4MVQ0</accession>
<gene>
    <name evidence="7" type="ORF">DPMN_007008</name>
</gene>
<evidence type="ECO:0008006" key="9">
    <source>
        <dbReference type="Google" id="ProtNLM"/>
    </source>
</evidence>
<dbReference type="Gene3D" id="3.50.50.60">
    <property type="entry name" value="FAD/NAD(P)-binding domain"/>
    <property type="match status" value="2"/>
</dbReference>
<keyword evidence="2" id="KW-0285">Flavoprotein</keyword>
<comment type="similarity">
    <text evidence="1">Belongs to the carotenoid/retinoid oxidoreductase family. CrtISO subfamily.</text>
</comment>
<name>A0A9D4MVQ0_DREPO</name>
<evidence type="ECO:0000256" key="3">
    <source>
        <dbReference type="ARBA" id="ARBA00022729"/>
    </source>
</evidence>
<evidence type="ECO:0000313" key="8">
    <source>
        <dbReference type="Proteomes" id="UP000828390"/>
    </source>
</evidence>
<dbReference type="PANTHER" id="PTHR46091:SF3">
    <property type="entry name" value="AMINE OXIDASE DOMAIN-CONTAINING PROTEIN"/>
    <property type="match status" value="1"/>
</dbReference>
<evidence type="ECO:0000256" key="4">
    <source>
        <dbReference type="ARBA" id="ARBA00022827"/>
    </source>
</evidence>
<dbReference type="SUPFAM" id="SSF51905">
    <property type="entry name" value="FAD/NAD(P)-binding domain"/>
    <property type="match status" value="1"/>
</dbReference>
<sequence length="697" mass="78311">MFFGSKSGPNPFSIKNVKSPKPVVTDHNLRNKILKQRFKAQKVPDNIDTIIIGSGIGGMSTAVLLGRAGHKVLVLEQHDQAGGCCHTFVEKGYEFDTGIHYVGKMMEGDMTRIYMDQLTEGQVVWEPLGEVFDTVTIGPIGKAKFYPMKSGSYEIFAKNLEEHFPTEKDAIAKFIGILKECRGAFMGVIIPKVIPKWVAKIAIKTGIYQLVMNKFMRITRKTVRGVLDELSQNEEFKAVASYIFGDMGVVPSELSMMGYGTLINHYIPGSFYPRGGTSEIAFQIIQVIEKYGGRVLVDAPVSEILISETGRAHGVRVKRSGGDVDLFAKRIISDAGILNTFKNLLPKEVAVKSPVYGLIGEPLQSSISFLTGFYGLDGSSQELGLPLGNVWSFLNADFEKDLTSFVKMSLDEAAESDIPLMFTSFPSAKDTAWNEKYPGKSVALVITLLPWQWFSQWESGKVKHRGDDYDQLKLSMGRHMWNQLVELYPQLEGKVSMGRHMWNQLVELYPQLEGKVSMGRHMWNQLVELYPQLEGKVSMGRHMWNQLVELYPQLEGKVSSMGRHMWNQLVELYPQLEGKVSMGRHMWNQLVELYPQLEGKVSMGRHMWNQLVELYPQLEGKMEYMDVGTPLSNKYYLGQPEGDMYGLHHSMARFLPEVSMELRPETGIPGLYLTGQDILTCGFSGAMHAGLLTASKY</sequence>
<reference evidence="7" key="2">
    <citation type="submission" date="2020-11" db="EMBL/GenBank/DDBJ databases">
        <authorList>
            <person name="McCartney M.A."/>
            <person name="Auch B."/>
            <person name="Kono T."/>
            <person name="Mallez S."/>
            <person name="Becker A."/>
            <person name="Gohl D.M."/>
            <person name="Silverstein K.A.T."/>
            <person name="Koren S."/>
            <person name="Bechman K.B."/>
            <person name="Herman A."/>
            <person name="Abrahante J.E."/>
            <person name="Garbe J."/>
        </authorList>
    </citation>
    <scope>NUCLEOTIDE SEQUENCE</scope>
    <source>
        <strain evidence="7">Duluth1</strain>
        <tissue evidence="7">Whole animal</tissue>
    </source>
</reference>
<dbReference type="PANTHER" id="PTHR46091">
    <property type="entry name" value="BLR7054 PROTEIN"/>
    <property type="match status" value="1"/>
</dbReference>
<keyword evidence="4" id="KW-0274">FAD</keyword>
<dbReference type="AlphaFoldDB" id="A0A9D4MVQ0"/>
<dbReference type="InterPro" id="IPR036188">
    <property type="entry name" value="FAD/NAD-bd_sf"/>
</dbReference>
<reference evidence="7" key="1">
    <citation type="journal article" date="2019" name="bioRxiv">
        <title>The Genome of the Zebra Mussel, Dreissena polymorpha: A Resource for Invasive Species Research.</title>
        <authorList>
            <person name="McCartney M.A."/>
            <person name="Auch B."/>
            <person name="Kono T."/>
            <person name="Mallez S."/>
            <person name="Zhang Y."/>
            <person name="Obille A."/>
            <person name="Becker A."/>
            <person name="Abrahante J.E."/>
            <person name="Garbe J."/>
            <person name="Badalamenti J.P."/>
            <person name="Herman A."/>
            <person name="Mangelson H."/>
            <person name="Liachko I."/>
            <person name="Sullivan S."/>
            <person name="Sone E.D."/>
            <person name="Koren S."/>
            <person name="Silverstein K.A.T."/>
            <person name="Beckman K.B."/>
            <person name="Gohl D.M."/>
        </authorList>
    </citation>
    <scope>NUCLEOTIDE SEQUENCE</scope>
    <source>
        <strain evidence="7">Duluth1</strain>
        <tissue evidence="7">Whole animal</tissue>
    </source>
</reference>
<dbReference type="Pfam" id="PF13450">
    <property type="entry name" value="NAD_binding_8"/>
    <property type="match status" value="1"/>
</dbReference>
<dbReference type="Proteomes" id="UP000828390">
    <property type="component" value="Unassembled WGS sequence"/>
</dbReference>
<dbReference type="InterPro" id="IPR052206">
    <property type="entry name" value="Retinol_saturase"/>
</dbReference>
<proteinExistence type="inferred from homology"/>
<evidence type="ECO:0000256" key="2">
    <source>
        <dbReference type="ARBA" id="ARBA00022630"/>
    </source>
</evidence>